<dbReference type="PANTHER" id="PTHR14942:SF9">
    <property type="entry name" value="OS02G0188500 PROTEIN"/>
    <property type="match status" value="1"/>
</dbReference>
<comment type="caution">
    <text evidence="3">The sequence shown here is derived from an EMBL/GenBank/DDBJ whole genome shotgun (WGS) entry which is preliminary data.</text>
</comment>
<dbReference type="AlphaFoldDB" id="A0A7J0FZE4"/>
<evidence type="ECO:0000256" key="1">
    <source>
        <dbReference type="SAM" id="MobiDB-lite"/>
    </source>
</evidence>
<protein>
    <submittedName>
        <fullName evidence="3">Ubiquitin-like superfamily protein</fullName>
    </submittedName>
</protein>
<dbReference type="PANTHER" id="PTHR14942">
    <property type="entry name" value="U11/U12 SMALL NUCLEAR RIBONUCLEOPROTEIN 25 KDA PROTEIN"/>
    <property type="match status" value="1"/>
</dbReference>
<evidence type="ECO:0000313" key="3">
    <source>
        <dbReference type="EMBL" id="GFZ04075.1"/>
    </source>
</evidence>
<gene>
    <name evidence="3" type="ORF">Acr_16g0006990</name>
</gene>
<dbReference type="InterPro" id="IPR000626">
    <property type="entry name" value="Ubiquitin-like_dom"/>
</dbReference>
<feature type="compositionally biased region" description="Polar residues" evidence="1">
    <location>
        <begin position="136"/>
        <end position="153"/>
    </location>
</feature>
<dbReference type="Proteomes" id="UP000585474">
    <property type="component" value="Unassembled WGS sequence"/>
</dbReference>
<dbReference type="PROSITE" id="PS50053">
    <property type="entry name" value="UBIQUITIN_2"/>
    <property type="match status" value="1"/>
</dbReference>
<sequence length="238" mass="27326">MVRILPSIEHEDKSFRVLDPLYLHSLRNRAYHKLPQPFLKLSVLKLDGSSFDVCVARNATIAGLKQAVEEVFRSSPNAGEDKILWSQVWGHFCLCYEGQKLIRDKVHIRDLGIKDGDQIKFVRNMYINYRPVKQQSKNISGASRQHSMFSSKTNAHEERHQTSTNDNRIDEDQNNFKPCHCEEEVPVPIFKLAHFLRGRLSYSKLKDDSALGVPDTDRNSRASWFTILSADVPLADEC</sequence>
<accession>A0A7J0FZE4</accession>
<dbReference type="CDD" id="cd17058">
    <property type="entry name" value="Ubl_SNRNP25"/>
    <property type="match status" value="1"/>
</dbReference>
<evidence type="ECO:0000259" key="2">
    <source>
        <dbReference type="PROSITE" id="PS50053"/>
    </source>
</evidence>
<name>A0A7J0FZE4_9ERIC</name>
<organism evidence="3 4">
    <name type="scientific">Actinidia rufa</name>
    <dbReference type="NCBI Taxonomy" id="165716"/>
    <lineage>
        <taxon>Eukaryota</taxon>
        <taxon>Viridiplantae</taxon>
        <taxon>Streptophyta</taxon>
        <taxon>Embryophyta</taxon>
        <taxon>Tracheophyta</taxon>
        <taxon>Spermatophyta</taxon>
        <taxon>Magnoliopsida</taxon>
        <taxon>eudicotyledons</taxon>
        <taxon>Gunneridae</taxon>
        <taxon>Pentapetalae</taxon>
        <taxon>asterids</taxon>
        <taxon>Ericales</taxon>
        <taxon>Actinidiaceae</taxon>
        <taxon>Actinidia</taxon>
    </lineage>
</organism>
<dbReference type="Gene3D" id="3.10.20.90">
    <property type="entry name" value="Phosphatidylinositol 3-kinase Catalytic Subunit, Chain A, domain 1"/>
    <property type="match status" value="1"/>
</dbReference>
<dbReference type="EMBL" id="BJWL01000016">
    <property type="protein sequence ID" value="GFZ04075.1"/>
    <property type="molecule type" value="Genomic_DNA"/>
</dbReference>
<proteinExistence type="predicted"/>
<evidence type="ECO:0000313" key="4">
    <source>
        <dbReference type="Proteomes" id="UP000585474"/>
    </source>
</evidence>
<dbReference type="InterPro" id="IPR040610">
    <property type="entry name" value="SNRNP25_ubiquitin"/>
</dbReference>
<dbReference type="OrthoDB" id="72819at2759"/>
<dbReference type="Pfam" id="PF18036">
    <property type="entry name" value="Ubiquitin_4"/>
    <property type="match status" value="1"/>
</dbReference>
<feature type="compositionally biased region" description="Basic and acidic residues" evidence="1">
    <location>
        <begin position="154"/>
        <end position="171"/>
    </location>
</feature>
<dbReference type="SUPFAM" id="SSF54236">
    <property type="entry name" value="Ubiquitin-like"/>
    <property type="match status" value="1"/>
</dbReference>
<dbReference type="InterPro" id="IPR029071">
    <property type="entry name" value="Ubiquitin-like_domsf"/>
</dbReference>
<feature type="region of interest" description="Disordered" evidence="1">
    <location>
        <begin position="136"/>
        <end position="171"/>
    </location>
</feature>
<reference evidence="3 4" key="1">
    <citation type="submission" date="2019-07" db="EMBL/GenBank/DDBJ databases">
        <title>De Novo Assembly of kiwifruit Actinidia rufa.</title>
        <authorList>
            <person name="Sugita-Konishi S."/>
            <person name="Sato K."/>
            <person name="Mori E."/>
            <person name="Abe Y."/>
            <person name="Kisaki G."/>
            <person name="Hamano K."/>
            <person name="Suezawa K."/>
            <person name="Otani M."/>
            <person name="Fukuda T."/>
            <person name="Manabe T."/>
            <person name="Gomi K."/>
            <person name="Tabuchi M."/>
            <person name="Akimitsu K."/>
            <person name="Kataoka I."/>
        </authorList>
    </citation>
    <scope>NUCLEOTIDE SEQUENCE [LARGE SCALE GENOMIC DNA]</scope>
    <source>
        <strain evidence="4">cv. Fuchu</strain>
    </source>
</reference>
<feature type="domain" description="Ubiquitin-like" evidence="2">
    <location>
        <begin position="39"/>
        <end position="122"/>
    </location>
</feature>
<keyword evidence="4" id="KW-1185">Reference proteome</keyword>
<dbReference type="GO" id="GO:0000398">
    <property type="term" value="P:mRNA splicing, via spliceosome"/>
    <property type="evidence" value="ECO:0007669"/>
    <property type="project" value="InterPro"/>
</dbReference>
<dbReference type="InterPro" id="IPR039690">
    <property type="entry name" value="SNRNP25"/>
</dbReference>